<dbReference type="Gene3D" id="3.30.70.1630">
    <property type="match status" value="1"/>
</dbReference>
<dbReference type="PANTHER" id="PTHR22602">
    <property type="entry name" value="TRANSFERASE CAF17, MITOCHONDRIAL-RELATED"/>
    <property type="match status" value="1"/>
</dbReference>
<accession>A0A0J6EVT9</accession>
<dbReference type="Proteomes" id="UP000092950">
    <property type="component" value="Chromosome"/>
</dbReference>
<dbReference type="PANTHER" id="PTHR22602:SF0">
    <property type="entry name" value="TRANSFERASE CAF17, MITOCHONDRIAL-RELATED"/>
    <property type="match status" value="1"/>
</dbReference>
<evidence type="ECO:0000313" key="2">
    <source>
        <dbReference type="EMBL" id="CUJ09763.1"/>
    </source>
</evidence>
<dbReference type="EMBL" id="CP016440">
    <property type="protein sequence ID" value="ANY16055.1"/>
    <property type="molecule type" value="Genomic_DNA"/>
</dbReference>
<dbReference type="Gene3D" id="2.40.30.160">
    <property type="match status" value="1"/>
</dbReference>
<evidence type="ECO:0000313" key="4">
    <source>
        <dbReference type="Proteomes" id="UP000092950"/>
    </source>
</evidence>
<keyword evidence="4" id="KW-1185">Reference proteome</keyword>
<dbReference type="RefSeq" id="WP_043208034.1">
    <property type="nucleotide sequence ID" value="NZ_CAJGUP010000008.1"/>
</dbReference>
<dbReference type="InterPro" id="IPR017703">
    <property type="entry name" value="YgfZ/GCV_T_CS"/>
</dbReference>
<dbReference type="AlphaFoldDB" id="A0A0J6EVT9"/>
<dbReference type="KEGG" id="bpdz:BBN53_09180"/>
<dbReference type="GO" id="GO:0016226">
    <property type="term" value="P:iron-sulfur cluster assembly"/>
    <property type="evidence" value="ECO:0007669"/>
    <property type="project" value="TreeGrafter"/>
</dbReference>
<dbReference type="InterPro" id="IPR045179">
    <property type="entry name" value="YgfZ/GcvT"/>
</dbReference>
<protein>
    <submittedName>
        <fullName evidence="1">Glycine cleavage system protein T</fullName>
    </submittedName>
    <submittedName>
        <fullName evidence="2">tRNA-modifying protein ygfZ</fullName>
    </submittedName>
</protein>
<dbReference type="SUPFAM" id="SSF103025">
    <property type="entry name" value="Folate-binding domain"/>
    <property type="match status" value="1"/>
</dbReference>
<dbReference type="NCBIfam" id="TIGR03317">
    <property type="entry name" value="ygfZ_signature"/>
    <property type="match status" value="1"/>
</dbReference>
<gene>
    <name evidence="2" type="primary">ygfZ</name>
    <name evidence="1" type="ORF">BBN53_09180</name>
    <name evidence="2" type="ORF">ERS370011_03751</name>
</gene>
<dbReference type="EMBL" id="CYTV01000014">
    <property type="protein sequence ID" value="CUJ09763.1"/>
    <property type="molecule type" value="Genomic_DNA"/>
</dbReference>
<dbReference type="OrthoDB" id="9796287at2"/>
<name>A0A0J6EVT9_9BORD</name>
<reference evidence="2 3" key="1">
    <citation type="submission" date="2015-09" db="EMBL/GenBank/DDBJ databases">
        <authorList>
            <person name="Jackson K.R."/>
            <person name="Lunt B.L."/>
            <person name="Fisher J.N.B."/>
            <person name="Gardner A.V."/>
            <person name="Bailey M.E."/>
            <person name="Deus L.M."/>
            <person name="Earl A.S."/>
            <person name="Gibby P.D."/>
            <person name="Hartmann K.A."/>
            <person name="Liu J.E."/>
            <person name="Manci A.M."/>
            <person name="Nielsen D.A."/>
            <person name="Solomon M.B."/>
            <person name="Breakwell D.P."/>
            <person name="Burnett S.H."/>
            <person name="Grose J.H."/>
        </authorList>
    </citation>
    <scope>NUCLEOTIDE SEQUENCE [LARGE SCALE GENOMIC DNA]</scope>
    <source>
        <strain evidence="2 3">2789STDY5608636</strain>
    </source>
</reference>
<dbReference type="Gene3D" id="3.30.70.1400">
    <property type="entry name" value="Aminomethyltransferase beta-barrel domains"/>
    <property type="match status" value="1"/>
</dbReference>
<sequence length="323" mass="33363">MHPLTDSILSRPEGSPRFAPLSGLRVLTAAGPDAPGFLHGQLTQDVNGLPPDGARLAGYCTAKGRLLATLVMWRAGAESIEALVRADLAEALVKRLSMFVLRAKVKIGLAERAVAGVSASPAQLDALSQAAGGALPATAWARADLPSGTWIAAPGASPRWWWVADAAQIQSHGAALAALLGKDDEDSWRAADLAAGLPWIAAATQDLFIPQTVNLELIGGVSFTKGCYPGQEVVARSHYRGTVKRRMAHGTTALPVPAAGTDVYDAADPGEPVGRVVDAARAGDAASLLFETTLAALPAGQLRLGAPDGPAITLAELPYAIQE</sequence>
<dbReference type="Proteomes" id="UP000053096">
    <property type="component" value="Unassembled WGS sequence"/>
</dbReference>
<organism evidence="2 3">
    <name type="scientific">Bordetella pseudohinzii</name>
    <dbReference type="NCBI Taxonomy" id="1331258"/>
    <lineage>
        <taxon>Bacteria</taxon>
        <taxon>Pseudomonadati</taxon>
        <taxon>Pseudomonadota</taxon>
        <taxon>Betaproteobacteria</taxon>
        <taxon>Burkholderiales</taxon>
        <taxon>Alcaligenaceae</taxon>
        <taxon>Bordetella</taxon>
    </lineage>
</organism>
<evidence type="ECO:0000313" key="3">
    <source>
        <dbReference type="Proteomes" id="UP000053096"/>
    </source>
</evidence>
<accession>A0A0M7HL33</accession>
<evidence type="ECO:0000313" key="1">
    <source>
        <dbReference type="EMBL" id="ANY16055.1"/>
    </source>
</evidence>
<proteinExistence type="predicted"/>
<reference evidence="1 4" key="2">
    <citation type="submission" date="2016-07" db="EMBL/GenBank/DDBJ databases">
        <title>Complete genome sequences of Bordetella pseudohinzii.</title>
        <authorList>
            <person name="Spilker T."/>
            <person name="Darrah R."/>
            <person name="LiPuma J.J."/>
        </authorList>
    </citation>
    <scope>NUCLEOTIDE SEQUENCE [LARGE SCALE GENOMIC DNA]</scope>
    <source>
        <strain evidence="1 4">HI4681</strain>
    </source>
</reference>